<organism evidence="9 10">
    <name type="scientific">Cyanobacterium aponinum 0216</name>
    <dbReference type="NCBI Taxonomy" id="2676140"/>
    <lineage>
        <taxon>Bacteria</taxon>
        <taxon>Bacillati</taxon>
        <taxon>Cyanobacteriota</taxon>
        <taxon>Cyanophyceae</taxon>
        <taxon>Oscillatoriophycideae</taxon>
        <taxon>Chroococcales</taxon>
        <taxon>Geminocystaceae</taxon>
        <taxon>Cyanobacterium</taxon>
    </lineage>
</organism>
<comment type="cofactor">
    <cofactor evidence="1">
        <name>Mg(2+)</name>
        <dbReference type="ChEBI" id="CHEBI:18420"/>
    </cofactor>
</comment>
<keyword evidence="5" id="KW-0378">Hydrolase</keyword>
<name>A0A844GSS9_9CHRO</name>
<dbReference type="AlphaFoldDB" id="A0A844GSS9"/>
<evidence type="ECO:0000256" key="1">
    <source>
        <dbReference type="ARBA" id="ARBA00001946"/>
    </source>
</evidence>
<gene>
    <name evidence="9" type="ORF">GGC33_02710</name>
</gene>
<dbReference type="PANTHER" id="PTHR33653">
    <property type="entry name" value="RIBONUCLEASE VAPC2"/>
    <property type="match status" value="1"/>
</dbReference>
<evidence type="ECO:0000256" key="2">
    <source>
        <dbReference type="ARBA" id="ARBA00022649"/>
    </source>
</evidence>
<dbReference type="GO" id="GO:0004518">
    <property type="term" value="F:nuclease activity"/>
    <property type="evidence" value="ECO:0007669"/>
    <property type="project" value="UniProtKB-KW"/>
</dbReference>
<dbReference type="Pfam" id="PF01850">
    <property type="entry name" value="PIN"/>
    <property type="match status" value="1"/>
</dbReference>
<feature type="domain" description="PIN" evidence="8">
    <location>
        <begin position="2"/>
        <end position="123"/>
    </location>
</feature>
<evidence type="ECO:0000313" key="9">
    <source>
        <dbReference type="EMBL" id="MTF37838.1"/>
    </source>
</evidence>
<dbReference type="Proteomes" id="UP000437131">
    <property type="component" value="Unassembled WGS sequence"/>
</dbReference>
<evidence type="ECO:0000256" key="5">
    <source>
        <dbReference type="ARBA" id="ARBA00022801"/>
    </source>
</evidence>
<keyword evidence="3" id="KW-0540">Nuclease</keyword>
<keyword evidence="2" id="KW-1277">Toxin-antitoxin system</keyword>
<protein>
    <submittedName>
        <fullName evidence="9">PIN domain-containing protein</fullName>
    </submittedName>
</protein>
<dbReference type="GO" id="GO:0016787">
    <property type="term" value="F:hydrolase activity"/>
    <property type="evidence" value="ECO:0007669"/>
    <property type="project" value="UniProtKB-KW"/>
</dbReference>
<accession>A0A844GSS9</accession>
<comment type="caution">
    <text evidence="9">The sequence shown here is derived from an EMBL/GenBank/DDBJ whole genome shotgun (WGS) entry which is preliminary data.</text>
</comment>
<dbReference type="PANTHER" id="PTHR33653:SF1">
    <property type="entry name" value="RIBONUCLEASE VAPC2"/>
    <property type="match status" value="1"/>
</dbReference>
<dbReference type="SUPFAM" id="SSF88723">
    <property type="entry name" value="PIN domain-like"/>
    <property type="match status" value="1"/>
</dbReference>
<sequence length="132" mass="14665">MYLLDTCVISDFVKGEKGTLEKIKNSSPQEIAVSSITVMEINYGLSINLQKAKKISPIIEELLKSITILDFSTKEAYITAQIRAFLRENGTPIGAYDVLIGATALSAGLILVTANTREFQRIPDLKIINWRF</sequence>
<dbReference type="Gene3D" id="3.40.50.1010">
    <property type="entry name" value="5'-nuclease"/>
    <property type="match status" value="1"/>
</dbReference>
<dbReference type="EMBL" id="WMIA01000002">
    <property type="protein sequence ID" value="MTF37838.1"/>
    <property type="molecule type" value="Genomic_DNA"/>
</dbReference>
<reference evidence="9 10" key="1">
    <citation type="submission" date="2019-11" db="EMBL/GenBank/DDBJ databases">
        <title>Isolation of a new High Light Tolerant Cyanobacteria.</title>
        <authorList>
            <person name="Dobson Z."/>
            <person name="Vaughn N."/>
            <person name="Vaughn M."/>
            <person name="Fromme P."/>
            <person name="Mazor Y."/>
        </authorList>
    </citation>
    <scope>NUCLEOTIDE SEQUENCE [LARGE SCALE GENOMIC DNA]</scope>
    <source>
        <strain evidence="9 10">0216</strain>
    </source>
</reference>
<comment type="similarity">
    <text evidence="7">Belongs to the PINc/VapC protein family.</text>
</comment>
<dbReference type="InterPro" id="IPR029060">
    <property type="entry name" value="PIN-like_dom_sf"/>
</dbReference>
<dbReference type="InterPro" id="IPR002716">
    <property type="entry name" value="PIN_dom"/>
</dbReference>
<dbReference type="RefSeq" id="WP_155082698.1">
    <property type="nucleotide sequence ID" value="NZ_WMIA01000002.1"/>
</dbReference>
<dbReference type="CDD" id="cd18750">
    <property type="entry name" value="PIN_VapC4-5_FitB-like"/>
    <property type="match status" value="1"/>
</dbReference>
<evidence type="ECO:0000256" key="3">
    <source>
        <dbReference type="ARBA" id="ARBA00022722"/>
    </source>
</evidence>
<dbReference type="GO" id="GO:0046872">
    <property type="term" value="F:metal ion binding"/>
    <property type="evidence" value="ECO:0007669"/>
    <property type="project" value="UniProtKB-KW"/>
</dbReference>
<keyword evidence="6" id="KW-0460">Magnesium</keyword>
<proteinExistence type="inferred from homology"/>
<keyword evidence="4" id="KW-0479">Metal-binding</keyword>
<evidence type="ECO:0000313" key="10">
    <source>
        <dbReference type="Proteomes" id="UP000437131"/>
    </source>
</evidence>
<evidence type="ECO:0000256" key="7">
    <source>
        <dbReference type="ARBA" id="ARBA00038093"/>
    </source>
</evidence>
<evidence type="ECO:0000256" key="4">
    <source>
        <dbReference type="ARBA" id="ARBA00022723"/>
    </source>
</evidence>
<dbReference type="InterPro" id="IPR050556">
    <property type="entry name" value="Type_II_TA_system_RNase"/>
</dbReference>
<evidence type="ECO:0000256" key="6">
    <source>
        <dbReference type="ARBA" id="ARBA00022842"/>
    </source>
</evidence>
<evidence type="ECO:0000259" key="8">
    <source>
        <dbReference type="Pfam" id="PF01850"/>
    </source>
</evidence>